<dbReference type="AlphaFoldDB" id="A0A5C6DHH4"/>
<evidence type="ECO:0000256" key="1">
    <source>
        <dbReference type="ARBA" id="ARBA00003531"/>
    </source>
</evidence>
<keyword evidence="9 13" id="KW-0418">Kinase</keyword>
<feature type="binding site" evidence="13">
    <location>
        <begin position="15"/>
        <end position="22"/>
    </location>
    <ligand>
        <name>ATP</name>
        <dbReference type="ChEBI" id="CHEBI:30616"/>
    </ligand>
</feature>
<dbReference type="PROSITE" id="PS00856">
    <property type="entry name" value="GUANYLATE_KINASE_1"/>
    <property type="match status" value="1"/>
</dbReference>
<evidence type="ECO:0000256" key="4">
    <source>
        <dbReference type="ARBA" id="ARBA00012961"/>
    </source>
</evidence>
<dbReference type="InterPro" id="IPR008144">
    <property type="entry name" value="Guanylate_kin-like_dom"/>
</dbReference>
<comment type="similarity">
    <text evidence="3 13">Belongs to the guanylate kinase family.</text>
</comment>
<dbReference type="CDD" id="cd00071">
    <property type="entry name" value="GMPK"/>
    <property type="match status" value="1"/>
</dbReference>
<dbReference type="Gene3D" id="3.30.63.10">
    <property type="entry name" value="Guanylate Kinase phosphate binding domain"/>
    <property type="match status" value="1"/>
</dbReference>
<dbReference type="NCBIfam" id="TIGR03263">
    <property type="entry name" value="guanyl_kin"/>
    <property type="match status" value="1"/>
</dbReference>
<comment type="subcellular location">
    <subcellularLocation>
        <location evidence="2 13">Cytoplasm</location>
    </subcellularLocation>
</comment>
<dbReference type="GO" id="GO:0004385">
    <property type="term" value="F:GMP kinase activity"/>
    <property type="evidence" value="ECO:0007669"/>
    <property type="project" value="UniProtKB-UniRule"/>
</dbReference>
<sequence>MNNRSPAGRLVIISGPSGAGKSTVVRRLLSECDLPLQLSISATTRAPRPGEQHGEDYFFLSDGEFQDRIRGGDFLEHKEVFGCGHWYGTLKEQVATGLNTGKWVILEIDVQGALAILDQQAFSPISLFLHPGTMDELERRLRDRGTESEEAITSRMETAHREMQSLHRYQYEIINESVDRAVSDICQILKDQKEKQRCSKS</sequence>
<dbReference type="Gene3D" id="3.40.50.300">
    <property type="entry name" value="P-loop containing nucleotide triphosphate hydrolases"/>
    <property type="match status" value="1"/>
</dbReference>
<accession>A0A5C6DHH4</accession>
<keyword evidence="8 13" id="KW-0547">Nucleotide-binding</keyword>
<dbReference type="SMART" id="SM00072">
    <property type="entry name" value="GuKc"/>
    <property type="match status" value="1"/>
</dbReference>
<dbReference type="Pfam" id="PF00625">
    <property type="entry name" value="Guanylate_kin"/>
    <property type="match status" value="1"/>
</dbReference>
<dbReference type="SUPFAM" id="SSF52540">
    <property type="entry name" value="P-loop containing nucleoside triphosphate hydrolases"/>
    <property type="match status" value="1"/>
</dbReference>
<dbReference type="EC" id="2.7.4.8" evidence="4 13"/>
<evidence type="ECO:0000313" key="15">
    <source>
        <dbReference type="EMBL" id="TWU34409.1"/>
    </source>
</evidence>
<evidence type="ECO:0000256" key="5">
    <source>
        <dbReference type="ARBA" id="ARBA00016296"/>
    </source>
</evidence>
<evidence type="ECO:0000256" key="3">
    <source>
        <dbReference type="ARBA" id="ARBA00005790"/>
    </source>
</evidence>
<evidence type="ECO:0000256" key="11">
    <source>
        <dbReference type="ARBA" id="ARBA00030128"/>
    </source>
</evidence>
<dbReference type="RefSeq" id="WP_146528791.1">
    <property type="nucleotide sequence ID" value="NZ_SJPV01000008.1"/>
</dbReference>
<dbReference type="InterPro" id="IPR017665">
    <property type="entry name" value="Guanylate_kinase"/>
</dbReference>
<evidence type="ECO:0000256" key="10">
    <source>
        <dbReference type="ARBA" id="ARBA00022840"/>
    </source>
</evidence>
<dbReference type="InterPro" id="IPR008145">
    <property type="entry name" value="GK/Ca_channel_bsu"/>
</dbReference>
<comment type="catalytic activity">
    <reaction evidence="12 13">
        <text>GMP + ATP = GDP + ADP</text>
        <dbReference type="Rhea" id="RHEA:20780"/>
        <dbReference type="ChEBI" id="CHEBI:30616"/>
        <dbReference type="ChEBI" id="CHEBI:58115"/>
        <dbReference type="ChEBI" id="CHEBI:58189"/>
        <dbReference type="ChEBI" id="CHEBI:456216"/>
        <dbReference type="EC" id="2.7.4.8"/>
    </reaction>
</comment>
<keyword evidence="10 13" id="KW-0067">ATP-binding</keyword>
<comment type="function">
    <text evidence="1 13">Essential for recycling GMP and indirectly, cGMP.</text>
</comment>
<organism evidence="15 16">
    <name type="scientific">Novipirellula artificiosorum</name>
    <dbReference type="NCBI Taxonomy" id="2528016"/>
    <lineage>
        <taxon>Bacteria</taxon>
        <taxon>Pseudomonadati</taxon>
        <taxon>Planctomycetota</taxon>
        <taxon>Planctomycetia</taxon>
        <taxon>Pirellulales</taxon>
        <taxon>Pirellulaceae</taxon>
        <taxon>Novipirellula</taxon>
    </lineage>
</organism>
<dbReference type="FunFam" id="3.30.63.10:FF:000005">
    <property type="entry name" value="Guanylate kinase"/>
    <property type="match status" value="1"/>
</dbReference>
<evidence type="ECO:0000256" key="7">
    <source>
        <dbReference type="ARBA" id="ARBA00022679"/>
    </source>
</evidence>
<dbReference type="GO" id="GO:0005829">
    <property type="term" value="C:cytosol"/>
    <property type="evidence" value="ECO:0007669"/>
    <property type="project" value="TreeGrafter"/>
</dbReference>
<dbReference type="InterPro" id="IPR027417">
    <property type="entry name" value="P-loop_NTPase"/>
</dbReference>
<dbReference type="HAMAP" id="MF_00328">
    <property type="entry name" value="Guanylate_kinase"/>
    <property type="match status" value="1"/>
</dbReference>
<reference evidence="15 16" key="1">
    <citation type="submission" date="2019-02" db="EMBL/GenBank/DDBJ databases">
        <title>Deep-cultivation of Planctomycetes and their phenomic and genomic characterization uncovers novel biology.</title>
        <authorList>
            <person name="Wiegand S."/>
            <person name="Jogler M."/>
            <person name="Boedeker C."/>
            <person name="Pinto D."/>
            <person name="Vollmers J."/>
            <person name="Rivas-Marin E."/>
            <person name="Kohn T."/>
            <person name="Peeters S.H."/>
            <person name="Heuer A."/>
            <person name="Rast P."/>
            <person name="Oberbeckmann S."/>
            <person name="Bunk B."/>
            <person name="Jeske O."/>
            <person name="Meyerdierks A."/>
            <person name="Storesund J.E."/>
            <person name="Kallscheuer N."/>
            <person name="Luecker S."/>
            <person name="Lage O.M."/>
            <person name="Pohl T."/>
            <person name="Merkel B.J."/>
            <person name="Hornburger P."/>
            <person name="Mueller R.-W."/>
            <person name="Bruemmer F."/>
            <person name="Labrenz M."/>
            <person name="Spormann A.M."/>
            <person name="Op Den Camp H."/>
            <person name="Overmann J."/>
            <person name="Amann R."/>
            <person name="Jetten M.S.M."/>
            <person name="Mascher T."/>
            <person name="Medema M.H."/>
            <person name="Devos D.P."/>
            <person name="Kaster A.-K."/>
            <person name="Ovreas L."/>
            <person name="Rohde M."/>
            <person name="Galperin M.Y."/>
            <person name="Jogler C."/>
        </authorList>
    </citation>
    <scope>NUCLEOTIDE SEQUENCE [LARGE SCALE GENOMIC DNA]</scope>
    <source>
        <strain evidence="15 16">Poly41</strain>
    </source>
</reference>
<dbReference type="PANTHER" id="PTHR23117">
    <property type="entry name" value="GUANYLATE KINASE-RELATED"/>
    <property type="match status" value="1"/>
</dbReference>
<protein>
    <recommendedName>
        <fullName evidence="5 13">Guanylate kinase</fullName>
        <ecNumber evidence="4 13">2.7.4.8</ecNumber>
    </recommendedName>
    <alternativeName>
        <fullName evidence="11 13">GMP kinase</fullName>
    </alternativeName>
</protein>
<gene>
    <name evidence="13 15" type="primary">gmk</name>
    <name evidence="15" type="ORF">Poly41_45570</name>
</gene>
<dbReference type="OrthoDB" id="9808150at2"/>
<dbReference type="PANTHER" id="PTHR23117:SF13">
    <property type="entry name" value="GUANYLATE KINASE"/>
    <property type="match status" value="1"/>
</dbReference>
<keyword evidence="6 13" id="KW-0963">Cytoplasm</keyword>
<keyword evidence="16" id="KW-1185">Reference proteome</keyword>
<name>A0A5C6DHH4_9BACT</name>
<evidence type="ECO:0000259" key="14">
    <source>
        <dbReference type="PROSITE" id="PS50052"/>
    </source>
</evidence>
<evidence type="ECO:0000256" key="13">
    <source>
        <dbReference type="HAMAP-Rule" id="MF_00328"/>
    </source>
</evidence>
<evidence type="ECO:0000256" key="2">
    <source>
        <dbReference type="ARBA" id="ARBA00004496"/>
    </source>
</evidence>
<evidence type="ECO:0000256" key="9">
    <source>
        <dbReference type="ARBA" id="ARBA00022777"/>
    </source>
</evidence>
<evidence type="ECO:0000256" key="12">
    <source>
        <dbReference type="ARBA" id="ARBA00048594"/>
    </source>
</evidence>
<evidence type="ECO:0000256" key="6">
    <source>
        <dbReference type="ARBA" id="ARBA00022490"/>
    </source>
</evidence>
<feature type="domain" description="Guanylate kinase-like" evidence="14">
    <location>
        <begin position="8"/>
        <end position="190"/>
    </location>
</feature>
<proteinExistence type="inferred from homology"/>
<dbReference type="GO" id="GO:0005524">
    <property type="term" value="F:ATP binding"/>
    <property type="evidence" value="ECO:0007669"/>
    <property type="project" value="UniProtKB-UniRule"/>
</dbReference>
<dbReference type="Proteomes" id="UP000319143">
    <property type="component" value="Unassembled WGS sequence"/>
</dbReference>
<dbReference type="EMBL" id="SJPV01000008">
    <property type="protein sequence ID" value="TWU34409.1"/>
    <property type="molecule type" value="Genomic_DNA"/>
</dbReference>
<evidence type="ECO:0000313" key="16">
    <source>
        <dbReference type="Proteomes" id="UP000319143"/>
    </source>
</evidence>
<keyword evidence="7 13" id="KW-0808">Transferase</keyword>
<evidence type="ECO:0000256" key="8">
    <source>
        <dbReference type="ARBA" id="ARBA00022741"/>
    </source>
</evidence>
<dbReference type="InterPro" id="IPR020590">
    <property type="entry name" value="Guanylate_kinase_CS"/>
</dbReference>
<dbReference type="PROSITE" id="PS50052">
    <property type="entry name" value="GUANYLATE_KINASE_2"/>
    <property type="match status" value="1"/>
</dbReference>
<comment type="caution">
    <text evidence="15">The sequence shown here is derived from an EMBL/GenBank/DDBJ whole genome shotgun (WGS) entry which is preliminary data.</text>
</comment>